<keyword evidence="2" id="KW-0560">Oxidoreductase</keyword>
<name>A0ABX2JIK2_9SPHN</name>
<dbReference type="Proteomes" id="UP000621447">
    <property type="component" value="Unassembled WGS sequence"/>
</dbReference>
<dbReference type="PRINTS" id="PR00081">
    <property type="entry name" value="GDHRDH"/>
</dbReference>
<dbReference type="Pfam" id="PF13561">
    <property type="entry name" value="adh_short_C2"/>
    <property type="match status" value="1"/>
</dbReference>
<dbReference type="SUPFAM" id="SSF51735">
    <property type="entry name" value="NAD(P)-binding Rossmann-fold domains"/>
    <property type="match status" value="1"/>
</dbReference>
<dbReference type="Gene3D" id="3.40.50.720">
    <property type="entry name" value="NAD(P)-binding Rossmann-like Domain"/>
    <property type="match status" value="1"/>
</dbReference>
<dbReference type="PRINTS" id="PR00080">
    <property type="entry name" value="SDRFAMILY"/>
</dbReference>
<reference evidence="4 5" key="1">
    <citation type="submission" date="2020-06" db="EMBL/GenBank/DDBJ databases">
        <title>Sphingomonas hominis sp. nov., a member of the Sphingomonas, isolated from the hair of a 22-year-old girl.</title>
        <authorList>
            <person name="Zhang D.-F."/>
            <person name="Cui X.-W."/>
        </authorList>
    </citation>
    <scope>NUCLEOTIDE SEQUENCE [LARGE SCALE GENOMIC DNA]</scope>
    <source>
        <strain evidence="4 5">HHU CXW</strain>
    </source>
</reference>
<dbReference type="PANTHER" id="PTHR48107">
    <property type="entry name" value="NADPH-DEPENDENT ALDEHYDE REDUCTASE-LIKE PROTEIN, CHLOROPLASTIC-RELATED"/>
    <property type="match status" value="1"/>
</dbReference>
<keyword evidence="5" id="KW-1185">Reference proteome</keyword>
<gene>
    <name evidence="4" type="ORF">HRV97_08910</name>
</gene>
<organism evidence="4 5">
    <name type="scientific">Sphingomonas hominis</name>
    <dbReference type="NCBI Taxonomy" id="2741495"/>
    <lineage>
        <taxon>Bacteria</taxon>
        <taxon>Pseudomonadati</taxon>
        <taxon>Pseudomonadota</taxon>
        <taxon>Alphaproteobacteria</taxon>
        <taxon>Sphingomonadales</taxon>
        <taxon>Sphingomonadaceae</taxon>
        <taxon>Sphingomonas</taxon>
    </lineage>
</organism>
<dbReference type="InterPro" id="IPR036291">
    <property type="entry name" value="NAD(P)-bd_dom_sf"/>
</dbReference>
<feature type="region of interest" description="Disordered" evidence="3">
    <location>
        <begin position="29"/>
        <end position="78"/>
    </location>
</feature>
<evidence type="ECO:0000313" key="4">
    <source>
        <dbReference type="EMBL" id="NTS65280.1"/>
    </source>
</evidence>
<dbReference type="EMBL" id="JABULH010000003">
    <property type="protein sequence ID" value="NTS65280.1"/>
    <property type="molecule type" value="Genomic_DNA"/>
</dbReference>
<sequence>MPDTDRRTFVTGAALTAGAVAVADVASAQGGGGAGAATRPAAAAYPKPPYPVQRQPWPGLASKMTPRPDHGETSYKGSGKLAGKKALITGGDSGIGRAAAIAYAREGADVAINYLPAEEPDAREVIALIRAEGRRAVAISGDLRDERFCRRLIEQAAAQLGGLDILVNNAARQQTRATLADISSQDFDDTMKTNVYAPFWLTRAALERMGAGAVIVNTSSEQAADPSKDIVDYAMTRAAVLNFTKGLAKQVASRGIRVNAVAPGPFWTPLQVSGGATPDKLRTFGSQSPIGRAGQPAEIAALYVAAADPSLSFSTGQIFGSTGGGGQPA</sequence>
<evidence type="ECO:0000313" key="5">
    <source>
        <dbReference type="Proteomes" id="UP000621447"/>
    </source>
</evidence>
<dbReference type="InterPro" id="IPR002347">
    <property type="entry name" value="SDR_fam"/>
</dbReference>
<comment type="similarity">
    <text evidence="1">Belongs to the short-chain dehydrogenases/reductases (SDR) family.</text>
</comment>
<dbReference type="PANTHER" id="PTHR48107:SF16">
    <property type="entry name" value="NADPH-DEPENDENT ALDEHYDE REDUCTASE 1, CHLOROPLASTIC"/>
    <property type="match status" value="1"/>
</dbReference>
<dbReference type="RefSeq" id="WP_174193919.1">
    <property type="nucleotide sequence ID" value="NZ_JABULH010000003.1"/>
</dbReference>
<evidence type="ECO:0000256" key="3">
    <source>
        <dbReference type="SAM" id="MobiDB-lite"/>
    </source>
</evidence>
<comment type="caution">
    <text evidence="4">The sequence shown here is derived from an EMBL/GenBank/DDBJ whole genome shotgun (WGS) entry which is preliminary data.</text>
</comment>
<evidence type="ECO:0000256" key="1">
    <source>
        <dbReference type="ARBA" id="ARBA00006484"/>
    </source>
</evidence>
<proteinExistence type="inferred from homology"/>
<evidence type="ECO:0000256" key="2">
    <source>
        <dbReference type="ARBA" id="ARBA00023002"/>
    </source>
</evidence>
<dbReference type="InterPro" id="IPR006311">
    <property type="entry name" value="TAT_signal"/>
</dbReference>
<accession>A0ABX2JIK2</accession>
<dbReference type="PROSITE" id="PS51318">
    <property type="entry name" value="TAT"/>
    <property type="match status" value="1"/>
</dbReference>
<protein>
    <submittedName>
        <fullName evidence="4">SDR family oxidoreductase</fullName>
    </submittedName>
</protein>